<feature type="region of interest" description="Disordered" evidence="10">
    <location>
        <begin position="262"/>
        <end position="297"/>
    </location>
</feature>
<dbReference type="HAMAP" id="MF_00100_B">
    <property type="entry name" value="IF_2_B"/>
    <property type="match status" value="1"/>
</dbReference>
<feature type="compositionally biased region" description="Basic and acidic residues" evidence="10">
    <location>
        <begin position="70"/>
        <end position="88"/>
    </location>
</feature>
<reference evidence="13" key="1">
    <citation type="submission" date="2014-07" db="EMBL/GenBank/DDBJ databases">
        <authorList>
            <person name="Wibberg D."/>
        </authorList>
    </citation>
    <scope>NUCLEOTIDE SEQUENCE [LARGE SCALE GENOMIC DNA]</scope>
    <source>
        <strain evidence="13">DG5</strain>
    </source>
</reference>
<evidence type="ECO:0000256" key="7">
    <source>
        <dbReference type="ARBA" id="ARBA00025162"/>
    </source>
</evidence>
<comment type="similarity">
    <text evidence="1 8 9">Belongs to the TRAFAC class translation factor GTPase superfamily. Classic translation factor GTPase family. IF-2 subfamily.</text>
</comment>
<dbReference type="Pfam" id="PF04760">
    <property type="entry name" value="IF2_N"/>
    <property type="match status" value="2"/>
</dbReference>
<dbReference type="PROSITE" id="PS51722">
    <property type="entry name" value="G_TR_2"/>
    <property type="match status" value="1"/>
</dbReference>
<keyword evidence="6 8" id="KW-0342">GTP-binding</keyword>
<feature type="compositionally biased region" description="Low complexity" evidence="10">
    <location>
        <begin position="176"/>
        <end position="215"/>
    </location>
</feature>
<keyword evidence="13" id="KW-1185">Reference proteome</keyword>
<evidence type="ECO:0000256" key="2">
    <source>
        <dbReference type="ARBA" id="ARBA00020675"/>
    </source>
</evidence>
<dbReference type="CDD" id="cd03702">
    <property type="entry name" value="IF2_mtIF2_II"/>
    <property type="match status" value="1"/>
</dbReference>
<accession>A0A078KVH0</accession>
<dbReference type="AlphaFoldDB" id="A0A078KVH0"/>
<dbReference type="STRING" id="29343.CCDG5_2074"/>
<evidence type="ECO:0000313" key="13">
    <source>
        <dbReference type="Proteomes" id="UP000032431"/>
    </source>
</evidence>
<dbReference type="InterPro" id="IPR000178">
    <property type="entry name" value="TF_IF2_bacterial-like"/>
</dbReference>
<protein>
    <recommendedName>
        <fullName evidence="2 8">Translation initiation factor IF-2</fullName>
    </recommendedName>
</protein>
<dbReference type="InterPro" id="IPR053905">
    <property type="entry name" value="EF-G-like_DII"/>
</dbReference>
<dbReference type="InterPro" id="IPR023115">
    <property type="entry name" value="TIF_IF2_dom3"/>
</dbReference>
<organism evidence="12 13">
    <name type="scientific">[Clostridium] cellulosi</name>
    <dbReference type="NCBI Taxonomy" id="29343"/>
    <lineage>
        <taxon>Bacteria</taxon>
        <taxon>Bacillati</taxon>
        <taxon>Bacillota</taxon>
        <taxon>Clostridia</taxon>
        <taxon>Eubacteriales</taxon>
        <taxon>Oscillospiraceae</taxon>
        <taxon>Oscillospiraceae incertae sedis</taxon>
    </lineage>
</organism>
<dbReference type="KEGG" id="ccel:CCDG5_2074"/>
<feature type="compositionally biased region" description="Basic and acidic residues" evidence="10">
    <location>
        <begin position="107"/>
        <end position="126"/>
    </location>
</feature>
<dbReference type="FunFam" id="3.40.50.10050:FF:000001">
    <property type="entry name" value="Translation initiation factor IF-2"/>
    <property type="match status" value="1"/>
</dbReference>
<feature type="region of interest" description="Disordered" evidence="10">
    <location>
        <begin position="65"/>
        <end position="241"/>
    </location>
</feature>
<dbReference type="InterPro" id="IPR036925">
    <property type="entry name" value="TIF_IF2_dom3_sf"/>
</dbReference>
<feature type="compositionally biased region" description="Low complexity" evidence="10">
    <location>
        <begin position="128"/>
        <end position="146"/>
    </location>
</feature>
<feature type="region of interest" description="G-domain" evidence="8">
    <location>
        <begin position="400"/>
        <end position="548"/>
    </location>
</feature>
<dbReference type="Gene3D" id="3.40.50.300">
    <property type="entry name" value="P-loop containing nucleotide triphosphate hydrolases"/>
    <property type="match status" value="1"/>
</dbReference>
<dbReference type="Proteomes" id="UP000032431">
    <property type="component" value="Chromosome I"/>
</dbReference>
<dbReference type="SUPFAM" id="SSF52540">
    <property type="entry name" value="P-loop containing nucleoside triphosphate hydrolases"/>
    <property type="match status" value="1"/>
</dbReference>
<dbReference type="InterPro" id="IPR006847">
    <property type="entry name" value="IF2_N"/>
</dbReference>
<dbReference type="Gene3D" id="1.10.10.2480">
    <property type="match status" value="1"/>
</dbReference>
<dbReference type="GO" id="GO:0005525">
    <property type="term" value="F:GTP binding"/>
    <property type="evidence" value="ECO:0007669"/>
    <property type="project" value="UniProtKB-KW"/>
</dbReference>
<gene>
    <name evidence="8 12" type="primary">infB</name>
    <name evidence="12" type="ORF">CCDG5_2074</name>
</gene>
<dbReference type="Gene3D" id="3.40.50.10050">
    <property type="entry name" value="Translation initiation factor IF- 2, domain 3"/>
    <property type="match status" value="1"/>
</dbReference>
<dbReference type="Pfam" id="PF00009">
    <property type="entry name" value="GTP_EFTU"/>
    <property type="match status" value="1"/>
</dbReference>
<dbReference type="HOGENOM" id="CLU_006301_5_1_9"/>
<evidence type="ECO:0000256" key="3">
    <source>
        <dbReference type="ARBA" id="ARBA00022540"/>
    </source>
</evidence>
<dbReference type="InterPro" id="IPR005225">
    <property type="entry name" value="Small_GTP-bd"/>
</dbReference>
<evidence type="ECO:0000256" key="5">
    <source>
        <dbReference type="ARBA" id="ARBA00022917"/>
    </source>
</evidence>
<feature type="compositionally biased region" description="Basic and acidic residues" evidence="10">
    <location>
        <begin position="283"/>
        <end position="297"/>
    </location>
</feature>
<dbReference type="InterPro" id="IPR027417">
    <property type="entry name" value="P-loop_NTPase"/>
</dbReference>
<evidence type="ECO:0000259" key="11">
    <source>
        <dbReference type="PROSITE" id="PS51722"/>
    </source>
</evidence>
<comment type="subcellular location">
    <subcellularLocation>
        <location evidence="8">Cytoplasm</location>
    </subcellularLocation>
</comment>
<evidence type="ECO:0000256" key="1">
    <source>
        <dbReference type="ARBA" id="ARBA00007733"/>
    </source>
</evidence>
<proteinExistence type="inferred from homology"/>
<dbReference type="OrthoDB" id="9811804at2"/>
<feature type="domain" description="Tr-type G" evidence="11">
    <location>
        <begin position="397"/>
        <end position="566"/>
    </location>
</feature>
<evidence type="ECO:0000256" key="9">
    <source>
        <dbReference type="RuleBase" id="RU000644"/>
    </source>
</evidence>
<sequence length="895" mass="98649">MIIKYRVHEVAKDLGVPSKEIIDLLAKYYEEPHKHMTALTEEELNLIFEHYTREKSVESFDEYFAADTPPEPKKSEKQTKAAAQEKQKATKTAAKQTAESAGAEAAGSKKTETKAKAEKPKAEAKQNQEPAKAQAADTAKQPQKQAAARKKETAAQQTEKASSRTAANKGNAQNVEQRAQGQAEGQQRTAQQAPKSQQSQGAQQHQQAQNTAPQPFNIPKIQNKPQKKAHPQTQKTKTGAVRYIDTRGVEVELDKYDERYEEIAPQQSRRASNLQGKQKIKQKSADRKPYYARRESDAEKLRRIQQLEKQKKQPIKVSIPDEISVGELASRLKMTAATVIKKLISLGVMASVSDVIDYDTAALVAMELGAKVEKEVVVTIEDRLIDDSEDKEEDLEPRSPVVCVMGHVDHGKTSLLDAIRHTNVAAGEAGGITQHIGAYRVKVNGREITFLDTPGHEAFTAMRARGAQITDIAVLVVAADDGIMPQTIEAINHAKAANVTIIVAINKIDKPGANPERVMQGLTEQGLVPEEWGGDTICVPVSAVKHENIDKLLEMIQLVADMKELKANPNRAAKGAVIEARLDKGRGPVATMLVQNGTLHTGDIVIAGTAVGHIRVMSDENGKRIKSAGPSVPVEVTGLSEVPEAGDIFHVVQDERMAKELVEQRRQREKEEQFKSYQKVTLDNLFSQMREGEIKELNLIVKADVQGSVEAVRQSLEKLSNDEVRVKVIHGGVGAITDNDVKLAEASNAIIIGFNVRPDSDARHNAELAGVEMRMYRVIYDCIEEVKSAMKGMLAPKTREVQLGRVEVRQIYKISSVGTIAGSYVLEGKVTRTAQIRVVRDGVVVAEDKIASLKRFKDDVREVVQGYECGIGLEKFNDIKVGDIFEVFVIEEYRE</sequence>
<dbReference type="FunFam" id="2.40.30.10:FF:000008">
    <property type="entry name" value="Translation initiation factor IF-2"/>
    <property type="match status" value="1"/>
</dbReference>
<name>A0A078KVH0_9FIRM</name>
<feature type="binding site" evidence="8">
    <location>
        <begin position="452"/>
        <end position="456"/>
    </location>
    <ligand>
        <name>GTP</name>
        <dbReference type="ChEBI" id="CHEBI:37565"/>
    </ligand>
</feature>
<dbReference type="GO" id="GO:0003743">
    <property type="term" value="F:translation initiation factor activity"/>
    <property type="evidence" value="ECO:0007669"/>
    <property type="project" value="UniProtKB-UniRule"/>
</dbReference>
<dbReference type="InterPro" id="IPR000795">
    <property type="entry name" value="T_Tr_GTP-bd_dom"/>
</dbReference>
<dbReference type="FunFam" id="2.40.30.10:FF:000007">
    <property type="entry name" value="Translation initiation factor IF-2"/>
    <property type="match status" value="1"/>
</dbReference>
<feature type="compositionally biased region" description="Polar residues" evidence="10">
    <location>
        <begin position="265"/>
        <end position="276"/>
    </location>
</feature>
<dbReference type="Gene3D" id="2.40.30.10">
    <property type="entry name" value="Translation factors"/>
    <property type="match status" value="2"/>
</dbReference>
<dbReference type="GO" id="GO:0005829">
    <property type="term" value="C:cytosol"/>
    <property type="evidence" value="ECO:0007669"/>
    <property type="project" value="TreeGrafter"/>
</dbReference>
<dbReference type="FunFam" id="3.40.50.300:FF:000019">
    <property type="entry name" value="Translation initiation factor IF-2"/>
    <property type="match status" value="1"/>
</dbReference>
<dbReference type="Pfam" id="PF11987">
    <property type="entry name" value="IF-2"/>
    <property type="match status" value="1"/>
</dbReference>
<keyword evidence="3 8" id="KW-0396">Initiation factor</keyword>
<dbReference type="InterPro" id="IPR009000">
    <property type="entry name" value="Transl_B-barrel_sf"/>
</dbReference>
<feature type="binding site" evidence="8">
    <location>
        <begin position="406"/>
        <end position="413"/>
    </location>
    <ligand>
        <name>GTP</name>
        <dbReference type="ChEBI" id="CHEBI:37565"/>
    </ligand>
</feature>
<dbReference type="SUPFAM" id="SSF50447">
    <property type="entry name" value="Translation proteins"/>
    <property type="match status" value="2"/>
</dbReference>
<dbReference type="PANTHER" id="PTHR43381:SF5">
    <property type="entry name" value="TR-TYPE G DOMAIN-CONTAINING PROTEIN"/>
    <property type="match status" value="1"/>
</dbReference>
<evidence type="ECO:0000256" key="4">
    <source>
        <dbReference type="ARBA" id="ARBA00022741"/>
    </source>
</evidence>
<dbReference type="EMBL" id="LM995447">
    <property type="protein sequence ID" value="CDZ25154.1"/>
    <property type="molecule type" value="Genomic_DNA"/>
</dbReference>
<evidence type="ECO:0000256" key="8">
    <source>
        <dbReference type="HAMAP-Rule" id="MF_00100"/>
    </source>
</evidence>
<keyword evidence="4 8" id="KW-0547">Nucleotide-binding</keyword>
<dbReference type="NCBIfam" id="TIGR00231">
    <property type="entry name" value="small_GTP"/>
    <property type="match status" value="1"/>
</dbReference>
<dbReference type="NCBIfam" id="TIGR00487">
    <property type="entry name" value="IF-2"/>
    <property type="match status" value="1"/>
</dbReference>
<feature type="compositionally biased region" description="Polar residues" evidence="10">
    <location>
        <begin position="154"/>
        <end position="175"/>
    </location>
</feature>
<comment type="function">
    <text evidence="7 8 9">One of the essential components for the initiation of protein synthesis. Protects formylmethionyl-tRNA from spontaneous hydrolysis and promotes its binding to the 30S ribosomal subunits. Also involved in the hydrolysis of GTP during the formation of the 70S ribosomal complex.</text>
</comment>
<feature type="binding site" evidence="8">
    <location>
        <begin position="506"/>
        <end position="509"/>
    </location>
    <ligand>
        <name>GTP</name>
        <dbReference type="ChEBI" id="CHEBI:37565"/>
    </ligand>
</feature>
<keyword evidence="8" id="KW-0963">Cytoplasm</keyword>
<dbReference type="GO" id="GO:0003924">
    <property type="term" value="F:GTPase activity"/>
    <property type="evidence" value="ECO:0007669"/>
    <property type="project" value="UniProtKB-UniRule"/>
</dbReference>
<evidence type="ECO:0000256" key="10">
    <source>
        <dbReference type="SAM" id="MobiDB-lite"/>
    </source>
</evidence>
<dbReference type="CDD" id="cd01887">
    <property type="entry name" value="IF2_eIF5B"/>
    <property type="match status" value="1"/>
</dbReference>
<evidence type="ECO:0000313" key="12">
    <source>
        <dbReference type="EMBL" id="CDZ25154.1"/>
    </source>
</evidence>
<dbReference type="PANTHER" id="PTHR43381">
    <property type="entry name" value="TRANSLATION INITIATION FACTOR IF-2-RELATED"/>
    <property type="match status" value="1"/>
</dbReference>
<feature type="compositionally biased region" description="Low complexity" evidence="10">
    <location>
        <begin position="89"/>
        <end position="106"/>
    </location>
</feature>
<dbReference type="InterPro" id="IPR044145">
    <property type="entry name" value="IF2_II"/>
</dbReference>
<dbReference type="Pfam" id="PF22042">
    <property type="entry name" value="EF-G_D2"/>
    <property type="match status" value="1"/>
</dbReference>
<dbReference type="SUPFAM" id="SSF52156">
    <property type="entry name" value="Initiation factor IF2/eIF5b, domain 3"/>
    <property type="match status" value="1"/>
</dbReference>
<dbReference type="PATRIC" id="fig|29343.3.peg.2188"/>
<evidence type="ECO:0000256" key="6">
    <source>
        <dbReference type="ARBA" id="ARBA00023134"/>
    </source>
</evidence>
<keyword evidence="5 8" id="KW-0648">Protein biosynthesis</keyword>
<dbReference type="InterPro" id="IPR015760">
    <property type="entry name" value="TIF_IF2"/>
</dbReference>
<dbReference type="CDD" id="cd03692">
    <property type="entry name" value="mtIF2_IVc"/>
    <property type="match status" value="1"/>
</dbReference>